<evidence type="ECO:0000313" key="2">
    <source>
        <dbReference type="Proteomes" id="UP001328107"/>
    </source>
</evidence>
<protein>
    <recommendedName>
        <fullName evidence="3">Ribosomal protein</fullName>
    </recommendedName>
</protein>
<gene>
    <name evidence="1" type="ORF">PMAYCL1PPCAC_09415</name>
</gene>
<feature type="non-terminal residue" evidence="1">
    <location>
        <position position="1"/>
    </location>
</feature>
<dbReference type="Proteomes" id="UP001328107">
    <property type="component" value="Unassembled WGS sequence"/>
</dbReference>
<reference evidence="2" key="1">
    <citation type="submission" date="2022-10" db="EMBL/GenBank/DDBJ databases">
        <title>Genome assembly of Pristionchus species.</title>
        <authorList>
            <person name="Yoshida K."/>
            <person name="Sommer R.J."/>
        </authorList>
    </citation>
    <scope>NUCLEOTIDE SEQUENCE [LARGE SCALE GENOMIC DNA]</scope>
    <source>
        <strain evidence="2">RS5460</strain>
    </source>
</reference>
<proteinExistence type="predicted"/>
<dbReference type="EMBL" id="BTRK01000002">
    <property type="protein sequence ID" value="GMR39220.1"/>
    <property type="molecule type" value="Genomic_DNA"/>
</dbReference>
<name>A0AAN4ZKC1_9BILA</name>
<comment type="caution">
    <text evidence="1">The sequence shown here is derived from an EMBL/GenBank/DDBJ whole genome shotgun (WGS) entry which is preliminary data.</text>
</comment>
<sequence>NLCYNLIFCRGSAQIHLATRSGRCIRGCSNGLLLWSSTWAIEIIGGEFERCTMSATKGGMNRKERFGRTRVNKTDRKRYYRSNIYTFHRKLINIQLTAGKMQA</sequence>
<accession>A0AAN4ZKC1</accession>
<organism evidence="1 2">
    <name type="scientific">Pristionchus mayeri</name>
    <dbReference type="NCBI Taxonomy" id="1317129"/>
    <lineage>
        <taxon>Eukaryota</taxon>
        <taxon>Metazoa</taxon>
        <taxon>Ecdysozoa</taxon>
        <taxon>Nematoda</taxon>
        <taxon>Chromadorea</taxon>
        <taxon>Rhabditida</taxon>
        <taxon>Rhabditina</taxon>
        <taxon>Diplogasteromorpha</taxon>
        <taxon>Diplogasteroidea</taxon>
        <taxon>Neodiplogasteridae</taxon>
        <taxon>Pristionchus</taxon>
    </lineage>
</organism>
<dbReference type="AlphaFoldDB" id="A0AAN4ZKC1"/>
<evidence type="ECO:0000313" key="1">
    <source>
        <dbReference type="EMBL" id="GMR39220.1"/>
    </source>
</evidence>
<keyword evidence="2" id="KW-1185">Reference proteome</keyword>
<evidence type="ECO:0008006" key="3">
    <source>
        <dbReference type="Google" id="ProtNLM"/>
    </source>
</evidence>